<dbReference type="NCBIfam" id="TIGR01909">
    <property type="entry name" value="C_GCAxxG_C_C"/>
    <property type="match status" value="1"/>
</dbReference>
<reference evidence="1" key="1">
    <citation type="submission" date="2021-02" db="EMBL/GenBank/DDBJ databases">
        <title>Infant gut strain persistence is associated with maternal origin, phylogeny, and functional potential including surface adhesion and iron acquisition.</title>
        <authorList>
            <person name="Lou Y.C."/>
        </authorList>
    </citation>
    <scope>NUCLEOTIDE SEQUENCE</scope>
    <source>
        <strain evidence="1">L2_039_000G1_dasL2_039_000G1_concoct_11</strain>
    </source>
</reference>
<accession>A0A943YXT6</accession>
<name>A0A943YXT6_9ACTN</name>
<sequence>MVDETAAAPVRLDREALHAHALELHARNFNCAQCVACTLAPFVRIDADTAFRATEGLGGGFGGFTETCGAIAGGAVVAGLARSNGYHDPTSKADTYALSARIVEKFRARVGSTRCNEIKGTEGNAPLRPCDECIAIGLDLAIDMLEALPRR</sequence>
<comment type="caution">
    <text evidence="1">The sequence shown here is derived from an EMBL/GenBank/DDBJ whole genome shotgun (WGS) entry which is preliminary data.</text>
</comment>
<evidence type="ECO:0000313" key="1">
    <source>
        <dbReference type="EMBL" id="MBS6940576.1"/>
    </source>
</evidence>
<gene>
    <name evidence="1" type="ORF">KH142_03665</name>
</gene>
<evidence type="ECO:0000313" key="2">
    <source>
        <dbReference type="Proteomes" id="UP000727506"/>
    </source>
</evidence>
<dbReference type="EMBL" id="JAGZSV010000044">
    <property type="protein sequence ID" value="MBS6940576.1"/>
    <property type="molecule type" value="Genomic_DNA"/>
</dbReference>
<protein>
    <submittedName>
        <fullName evidence="1">C_GCAxxG_C_C family protein</fullName>
    </submittedName>
</protein>
<dbReference type="Proteomes" id="UP000727506">
    <property type="component" value="Unassembled WGS sequence"/>
</dbReference>
<organism evidence="1 2">
    <name type="scientific">Slackia piriformis</name>
    <dbReference type="NCBI Taxonomy" id="626934"/>
    <lineage>
        <taxon>Bacteria</taxon>
        <taxon>Bacillati</taxon>
        <taxon>Actinomycetota</taxon>
        <taxon>Coriobacteriia</taxon>
        <taxon>Eggerthellales</taxon>
        <taxon>Eggerthellaceae</taxon>
        <taxon>Slackia</taxon>
    </lineage>
</organism>
<dbReference type="Pfam" id="PF09719">
    <property type="entry name" value="C_GCAxxG_C_C"/>
    <property type="match status" value="1"/>
</dbReference>
<dbReference type="AlphaFoldDB" id="A0A943YXT6"/>
<dbReference type="InterPro" id="IPR010181">
    <property type="entry name" value="CGCAxxGCC_motif"/>
</dbReference>
<proteinExistence type="predicted"/>